<dbReference type="Proteomes" id="UP000031036">
    <property type="component" value="Unassembled WGS sequence"/>
</dbReference>
<evidence type="ECO:0000259" key="7">
    <source>
        <dbReference type="PROSITE" id="PS50089"/>
    </source>
</evidence>
<feature type="domain" description="RING-type" evidence="7">
    <location>
        <begin position="8"/>
        <end position="46"/>
    </location>
</feature>
<keyword evidence="6" id="KW-0472">Membrane</keyword>
<dbReference type="PANTHER" id="PTHR14134">
    <property type="entry name" value="E3 UBIQUITIN-PROTEIN LIGASE RAD18"/>
    <property type="match status" value="1"/>
</dbReference>
<dbReference type="GO" id="GO:0008270">
    <property type="term" value="F:zinc ion binding"/>
    <property type="evidence" value="ECO:0007669"/>
    <property type="project" value="UniProtKB-KW"/>
</dbReference>
<name>A0A0B2VHU1_TOXCA</name>
<dbReference type="PROSITE" id="PS00518">
    <property type="entry name" value="ZF_RING_1"/>
    <property type="match status" value="1"/>
</dbReference>
<feature type="compositionally biased region" description="Pro residues" evidence="5">
    <location>
        <begin position="274"/>
        <end position="283"/>
    </location>
</feature>
<dbReference type="SMART" id="SM00184">
    <property type="entry name" value="RING"/>
    <property type="match status" value="1"/>
</dbReference>
<accession>A0A0B2VHU1</accession>
<feature type="region of interest" description="Disordered" evidence="5">
    <location>
        <begin position="272"/>
        <end position="291"/>
    </location>
</feature>
<dbReference type="PROSITE" id="PS50089">
    <property type="entry name" value="ZF_RING_2"/>
    <property type="match status" value="1"/>
</dbReference>
<keyword evidence="9" id="KW-1185">Reference proteome</keyword>
<keyword evidence="6" id="KW-0812">Transmembrane</keyword>
<dbReference type="AlphaFoldDB" id="A0A0B2VHU1"/>
<evidence type="ECO:0000256" key="6">
    <source>
        <dbReference type="SAM" id="Phobius"/>
    </source>
</evidence>
<dbReference type="STRING" id="6265.A0A0B2VHU1"/>
<feature type="compositionally biased region" description="Polar residues" evidence="5">
    <location>
        <begin position="353"/>
        <end position="366"/>
    </location>
</feature>
<proteinExistence type="predicted"/>
<evidence type="ECO:0000256" key="3">
    <source>
        <dbReference type="ARBA" id="ARBA00022833"/>
    </source>
</evidence>
<dbReference type="Pfam" id="PF13923">
    <property type="entry name" value="zf-C3HC4_2"/>
    <property type="match status" value="1"/>
</dbReference>
<evidence type="ECO:0000313" key="9">
    <source>
        <dbReference type="Proteomes" id="UP000031036"/>
    </source>
</evidence>
<dbReference type="SUPFAM" id="SSF57850">
    <property type="entry name" value="RING/U-box"/>
    <property type="match status" value="1"/>
</dbReference>
<gene>
    <name evidence="8" type="primary">T02C1.1</name>
    <name evidence="8" type="ORF">Tcan_17960</name>
</gene>
<keyword evidence="3" id="KW-0862">Zinc</keyword>
<organism evidence="8 9">
    <name type="scientific">Toxocara canis</name>
    <name type="common">Canine roundworm</name>
    <dbReference type="NCBI Taxonomy" id="6265"/>
    <lineage>
        <taxon>Eukaryota</taxon>
        <taxon>Metazoa</taxon>
        <taxon>Ecdysozoa</taxon>
        <taxon>Nematoda</taxon>
        <taxon>Chromadorea</taxon>
        <taxon>Rhabditida</taxon>
        <taxon>Spirurina</taxon>
        <taxon>Ascaridomorpha</taxon>
        <taxon>Ascaridoidea</taxon>
        <taxon>Toxocaridae</taxon>
        <taxon>Toxocara</taxon>
    </lineage>
</organism>
<feature type="transmembrane region" description="Helical" evidence="6">
    <location>
        <begin position="239"/>
        <end position="261"/>
    </location>
</feature>
<dbReference type="EMBL" id="JPKZ01001609">
    <property type="protein sequence ID" value="KHN81037.1"/>
    <property type="molecule type" value="Genomic_DNA"/>
</dbReference>
<keyword evidence="1" id="KW-0479">Metal-binding</keyword>
<protein>
    <submittedName>
        <fullName evidence="8">Putative RING finger protein T02C1.1</fullName>
    </submittedName>
</protein>
<evidence type="ECO:0000256" key="5">
    <source>
        <dbReference type="SAM" id="MobiDB-lite"/>
    </source>
</evidence>
<dbReference type="InterPro" id="IPR013083">
    <property type="entry name" value="Znf_RING/FYVE/PHD"/>
</dbReference>
<dbReference type="OrthoDB" id="5792560at2759"/>
<keyword evidence="2 4" id="KW-0863">Zinc-finger</keyword>
<dbReference type="Gene3D" id="3.30.40.10">
    <property type="entry name" value="Zinc/RING finger domain, C3HC4 (zinc finger)"/>
    <property type="match status" value="1"/>
</dbReference>
<feature type="region of interest" description="Disordered" evidence="5">
    <location>
        <begin position="353"/>
        <end position="405"/>
    </location>
</feature>
<dbReference type="InterPro" id="IPR017907">
    <property type="entry name" value="Znf_RING_CS"/>
</dbReference>
<dbReference type="GO" id="GO:0006513">
    <property type="term" value="P:protein monoubiquitination"/>
    <property type="evidence" value="ECO:0007669"/>
    <property type="project" value="InterPro"/>
</dbReference>
<dbReference type="InterPro" id="IPR039577">
    <property type="entry name" value="Rad18"/>
</dbReference>
<evidence type="ECO:0000256" key="4">
    <source>
        <dbReference type="PROSITE-ProRule" id="PRU00175"/>
    </source>
</evidence>
<evidence type="ECO:0000256" key="2">
    <source>
        <dbReference type="ARBA" id="ARBA00022771"/>
    </source>
</evidence>
<evidence type="ECO:0000256" key="1">
    <source>
        <dbReference type="ARBA" id="ARBA00022723"/>
    </source>
</evidence>
<dbReference type="GO" id="GO:0061630">
    <property type="term" value="F:ubiquitin protein ligase activity"/>
    <property type="evidence" value="ECO:0007669"/>
    <property type="project" value="InterPro"/>
</dbReference>
<keyword evidence="6" id="KW-1133">Transmembrane helix</keyword>
<feature type="compositionally biased region" description="Low complexity" evidence="5">
    <location>
        <begin position="382"/>
        <end position="391"/>
    </location>
</feature>
<sequence>MDASDLQCGVCFDIMVKPMVLRCGHSFCELCAEESINFSDKCPLCRQKSVGICIFNRSLDQCIQSWIATQHKSIKEAYRQRVAQYSKILLLKNKARIILWTVISRSRNNGVKINDVERLYNEIQREWGRETVEFDADLREQMRREALLHDGCFFKLFQDDNSTKQSNKRAMLIPPTITVAPDYASTSDFDRASTEKDSAYMAGWNLETSDDDNTLTTTSYSYLICKGCHHGSNDLAQSFVLYFAPTVVILALIMCIARLLFTYCAFRRNALTNTPPPPTPAPTPTRRRHHGRTLAHDDRNTQMSYQMRGSFAHIFMQAPPPSYEQAQKYAVAPLESSNDPAPPAYAYYNPSYVTSEQQSAESTPVQHTIVAPPSSQTDACNSRSSESTASDDSAHTNGRAPSSIT</sequence>
<reference evidence="8 9" key="1">
    <citation type="submission" date="2014-11" db="EMBL/GenBank/DDBJ databases">
        <title>Genetic blueprint of the zoonotic pathogen Toxocara canis.</title>
        <authorList>
            <person name="Zhu X.-Q."/>
            <person name="Korhonen P.K."/>
            <person name="Cai H."/>
            <person name="Young N.D."/>
            <person name="Nejsum P."/>
            <person name="von Samson-Himmelstjerna G."/>
            <person name="Boag P.R."/>
            <person name="Tan P."/>
            <person name="Li Q."/>
            <person name="Min J."/>
            <person name="Yang Y."/>
            <person name="Wang X."/>
            <person name="Fang X."/>
            <person name="Hall R.S."/>
            <person name="Hofmann A."/>
            <person name="Sternberg P.W."/>
            <person name="Jex A.R."/>
            <person name="Gasser R.B."/>
        </authorList>
    </citation>
    <scope>NUCLEOTIDE SEQUENCE [LARGE SCALE GENOMIC DNA]</scope>
    <source>
        <strain evidence="8">PN_DK_2014</strain>
    </source>
</reference>
<dbReference type="GO" id="GO:0003697">
    <property type="term" value="F:single-stranded DNA binding"/>
    <property type="evidence" value="ECO:0007669"/>
    <property type="project" value="InterPro"/>
</dbReference>
<dbReference type="InterPro" id="IPR001841">
    <property type="entry name" value="Znf_RING"/>
</dbReference>
<dbReference type="GO" id="GO:0006301">
    <property type="term" value="P:DNA damage tolerance"/>
    <property type="evidence" value="ECO:0007669"/>
    <property type="project" value="InterPro"/>
</dbReference>
<comment type="caution">
    <text evidence="8">The sequence shown here is derived from an EMBL/GenBank/DDBJ whole genome shotgun (WGS) entry which is preliminary data.</text>
</comment>
<evidence type="ECO:0000313" key="8">
    <source>
        <dbReference type="EMBL" id="KHN81037.1"/>
    </source>
</evidence>
<feature type="compositionally biased region" description="Polar residues" evidence="5">
    <location>
        <begin position="395"/>
        <end position="405"/>
    </location>
</feature>